<keyword evidence="5 16" id="KW-0820">tRNA-binding</keyword>
<feature type="domain" description="B5" evidence="19">
    <location>
        <begin position="403"/>
        <end position="479"/>
    </location>
</feature>
<dbReference type="InterPro" id="IPR041616">
    <property type="entry name" value="PheRS_beta_core"/>
</dbReference>
<dbReference type="AlphaFoldDB" id="A0A6B8M8R9"/>
<dbReference type="PROSITE" id="PS50886">
    <property type="entry name" value="TRBD"/>
    <property type="match status" value="1"/>
</dbReference>
<dbReference type="InterPro" id="IPR009061">
    <property type="entry name" value="DNA-bd_dom_put_sf"/>
</dbReference>
<dbReference type="InterPro" id="IPR004532">
    <property type="entry name" value="Phe-tRNA-ligase_IIc_bsu_bact"/>
</dbReference>
<dbReference type="EMBL" id="CP044331">
    <property type="protein sequence ID" value="QGM98029.1"/>
    <property type="molecule type" value="Genomic_DNA"/>
</dbReference>
<evidence type="ECO:0000256" key="13">
    <source>
        <dbReference type="ARBA" id="ARBA00023146"/>
    </source>
</evidence>
<comment type="similarity">
    <text evidence="2 15">Belongs to the phenylalanyl-tRNA synthetase beta subunit family. Type 1 subfamily.</text>
</comment>
<evidence type="ECO:0000259" key="18">
    <source>
        <dbReference type="PROSITE" id="PS51447"/>
    </source>
</evidence>
<dbReference type="Pfam" id="PF03147">
    <property type="entry name" value="FDX-ACB"/>
    <property type="match status" value="1"/>
</dbReference>
<dbReference type="Proteomes" id="UP000422569">
    <property type="component" value="Chromosome"/>
</dbReference>
<dbReference type="FunFam" id="2.40.50.140:FF:000045">
    <property type="entry name" value="Phenylalanine--tRNA ligase beta subunit"/>
    <property type="match status" value="1"/>
</dbReference>
<reference evidence="20 21" key="1">
    <citation type="submission" date="2019-09" db="EMBL/GenBank/DDBJ databases">
        <title>Isolation and complete genome sequencing of Methylocystis species.</title>
        <authorList>
            <person name="Rumah B.L."/>
            <person name="Stead C.E."/>
            <person name="Stevens B.C."/>
            <person name="Minton N.P."/>
            <person name="Grosse-Honebrink A."/>
            <person name="Zhang Y."/>
        </authorList>
    </citation>
    <scope>NUCLEOTIDE SEQUENCE [LARGE SCALE GENOMIC DNA]</scope>
    <source>
        <strain evidence="20 21">BRCS2</strain>
    </source>
</reference>
<dbReference type="SUPFAM" id="SSF46955">
    <property type="entry name" value="Putative DNA-binding domain"/>
    <property type="match status" value="1"/>
</dbReference>
<evidence type="ECO:0000256" key="8">
    <source>
        <dbReference type="ARBA" id="ARBA00022741"/>
    </source>
</evidence>
<evidence type="ECO:0000256" key="11">
    <source>
        <dbReference type="ARBA" id="ARBA00022884"/>
    </source>
</evidence>
<dbReference type="Pfam" id="PF03484">
    <property type="entry name" value="B5"/>
    <property type="match status" value="1"/>
</dbReference>
<dbReference type="Gene3D" id="2.40.50.140">
    <property type="entry name" value="Nucleic acid-binding proteins"/>
    <property type="match status" value="1"/>
</dbReference>
<dbReference type="SMART" id="SM00896">
    <property type="entry name" value="FDX-ACB"/>
    <property type="match status" value="1"/>
</dbReference>
<feature type="domain" description="FDX-ACB" evidence="18">
    <location>
        <begin position="721"/>
        <end position="814"/>
    </location>
</feature>
<feature type="binding site" evidence="15">
    <location>
        <position position="463"/>
    </location>
    <ligand>
        <name>Mg(2+)</name>
        <dbReference type="ChEBI" id="CHEBI:18420"/>
        <note>shared with alpha subunit</note>
    </ligand>
</feature>
<comment type="subunit">
    <text evidence="3 15">Tetramer of two alpha and two beta subunits.</text>
</comment>
<feature type="binding site" evidence="15">
    <location>
        <position position="466"/>
    </location>
    <ligand>
        <name>Mg(2+)</name>
        <dbReference type="ChEBI" id="CHEBI:18420"/>
        <note>shared with alpha subunit</note>
    </ligand>
</feature>
<evidence type="ECO:0000256" key="15">
    <source>
        <dbReference type="HAMAP-Rule" id="MF_00283"/>
    </source>
</evidence>
<dbReference type="PANTHER" id="PTHR10947:SF0">
    <property type="entry name" value="PHENYLALANINE--TRNA LIGASE BETA SUBUNIT"/>
    <property type="match status" value="1"/>
</dbReference>
<keyword evidence="8 15" id="KW-0547">Nucleotide-binding</keyword>
<dbReference type="NCBIfam" id="NF045760">
    <property type="entry name" value="YtpR"/>
    <property type="match status" value="1"/>
</dbReference>
<evidence type="ECO:0000313" key="21">
    <source>
        <dbReference type="Proteomes" id="UP000422569"/>
    </source>
</evidence>
<comment type="subcellular location">
    <subcellularLocation>
        <location evidence="1 15">Cytoplasm</location>
    </subcellularLocation>
</comment>
<dbReference type="SMART" id="SM00873">
    <property type="entry name" value="B3_4"/>
    <property type="match status" value="1"/>
</dbReference>
<evidence type="ECO:0000256" key="6">
    <source>
        <dbReference type="ARBA" id="ARBA00022598"/>
    </source>
</evidence>
<gene>
    <name evidence="15" type="primary">pheT</name>
    <name evidence="20" type="ORF">F7D14_11440</name>
</gene>
<dbReference type="SUPFAM" id="SSF54991">
    <property type="entry name" value="Anticodon-binding domain of PheRS"/>
    <property type="match status" value="1"/>
</dbReference>
<evidence type="ECO:0000256" key="5">
    <source>
        <dbReference type="ARBA" id="ARBA00022555"/>
    </source>
</evidence>
<dbReference type="InterPro" id="IPR005147">
    <property type="entry name" value="tRNA_synthase_B5-dom"/>
</dbReference>
<feature type="binding site" evidence="15">
    <location>
        <position position="467"/>
    </location>
    <ligand>
        <name>Mg(2+)</name>
        <dbReference type="ChEBI" id="CHEBI:18420"/>
        <note>shared with alpha subunit</note>
    </ligand>
</feature>
<dbReference type="NCBIfam" id="TIGR00472">
    <property type="entry name" value="pheT_bact"/>
    <property type="match status" value="1"/>
</dbReference>
<feature type="domain" description="TRNA-binding" evidence="17">
    <location>
        <begin position="39"/>
        <end position="149"/>
    </location>
</feature>
<evidence type="ECO:0000256" key="9">
    <source>
        <dbReference type="ARBA" id="ARBA00022840"/>
    </source>
</evidence>
<proteinExistence type="inferred from homology"/>
<dbReference type="InterPro" id="IPR045864">
    <property type="entry name" value="aa-tRNA-synth_II/BPL/LPL"/>
</dbReference>
<evidence type="ECO:0000256" key="10">
    <source>
        <dbReference type="ARBA" id="ARBA00022842"/>
    </source>
</evidence>
<evidence type="ECO:0000256" key="16">
    <source>
        <dbReference type="PROSITE-ProRule" id="PRU00209"/>
    </source>
</evidence>
<organism evidence="20 21">
    <name type="scientific">Methylocystis parvus</name>
    <dbReference type="NCBI Taxonomy" id="134"/>
    <lineage>
        <taxon>Bacteria</taxon>
        <taxon>Pseudomonadati</taxon>
        <taxon>Pseudomonadota</taxon>
        <taxon>Alphaproteobacteria</taxon>
        <taxon>Hyphomicrobiales</taxon>
        <taxon>Methylocystaceae</taxon>
        <taxon>Methylocystis</taxon>
    </lineage>
</organism>
<dbReference type="InterPro" id="IPR002547">
    <property type="entry name" value="tRNA-bd_dom"/>
</dbReference>
<keyword evidence="9 15" id="KW-0067">ATP-binding</keyword>
<keyword evidence="4 15" id="KW-0963">Cytoplasm</keyword>
<dbReference type="Gene3D" id="3.50.40.10">
    <property type="entry name" value="Phenylalanyl-trna Synthetase, Chain B, domain 3"/>
    <property type="match status" value="1"/>
</dbReference>
<dbReference type="Gene3D" id="3.30.70.380">
    <property type="entry name" value="Ferrodoxin-fold anticodon-binding domain"/>
    <property type="match status" value="1"/>
</dbReference>
<name>A0A6B8M8R9_9HYPH</name>
<dbReference type="GO" id="GO:0006432">
    <property type="term" value="P:phenylalanyl-tRNA aminoacylation"/>
    <property type="evidence" value="ECO:0007669"/>
    <property type="project" value="UniProtKB-UniRule"/>
</dbReference>
<dbReference type="HAMAP" id="MF_00283">
    <property type="entry name" value="Phe_tRNA_synth_beta1"/>
    <property type="match status" value="1"/>
</dbReference>
<dbReference type="Gene3D" id="3.30.56.10">
    <property type="match status" value="2"/>
</dbReference>
<keyword evidence="21" id="KW-1185">Reference proteome</keyword>
<evidence type="ECO:0000256" key="3">
    <source>
        <dbReference type="ARBA" id="ARBA00011209"/>
    </source>
</evidence>
<comment type="cofactor">
    <cofactor evidence="15">
        <name>Mg(2+)</name>
        <dbReference type="ChEBI" id="CHEBI:18420"/>
    </cofactor>
    <text evidence="15">Binds 2 magnesium ions per tetramer.</text>
</comment>
<dbReference type="Pfam" id="PF03483">
    <property type="entry name" value="B3_4"/>
    <property type="match status" value="1"/>
</dbReference>
<protein>
    <recommendedName>
        <fullName evidence="15">Phenylalanine--tRNA ligase beta subunit</fullName>
        <ecNumber evidence="15">6.1.1.20</ecNumber>
    </recommendedName>
    <alternativeName>
        <fullName evidence="15">Phenylalanyl-tRNA synthetase beta subunit</fullName>
        <shortName evidence="15">PheRS</shortName>
    </alternativeName>
</protein>
<dbReference type="InterPro" id="IPR045060">
    <property type="entry name" value="Phe-tRNA-ligase_IIc_bsu"/>
</dbReference>
<evidence type="ECO:0000256" key="2">
    <source>
        <dbReference type="ARBA" id="ARBA00008653"/>
    </source>
</evidence>
<dbReference type="EC" id="6.1.1.20" evidence="15"/>
<evidence type="ECO:0000313" key="20">
    <source>
        <dbReference type="EMBL" id="QGM98029.1"/>
    </source>
</evidence>
<dbReference type="KEGG" id="mpar:F7D14_11440"/>
<dbReference type="SMART" id="SM00874">
    <property type="entry name" value="B5"/>
    <property type="match status" value="1"/>
</dbReference>
<evidence type="ECO:0000256" key="14">
    <source>
        <dbReference type="ARBA" id="ARBA00049255"/>
    </source>
</evidence>
<dbReference type="CDD" id="cd02796">
    <property type="entry name" value="tRNA_bind_bactPheRS"/>
    <property type="match status" value="1"/>
</dbReference>
<dbReference type="GO" id="GO:0004826">
    <property type="term" value="F:phenylalanine-tRNA ligase activity"/>
    <property type="evidence" value="ECO:0007669"/>
    <property type="project" value="UniProtKB-UniRule"/>
</dbReference>
<comment type="catalytic activity">
    <reaction evidence="14 15">
        <text>tRNA(Phe) + L-phenylalanine + ATP = L-phenylalanyl-tRNA(Phe) + AMP + diphosphate + H(+)</text>
        <dbReference type="Rhea" id="RHEA:19413"/>
        <dbReference type="Rhea" id="RHEA-COMP:9668"/>
        <dbReference type="Rhea" id="RHEA-COMP:9699"/>
        <dbReference type="ChEBI" id="CHEBI:15378"/>
        <dbReference type="ChEBI" id="CHEBI:30616"/>
        <dbReference type="ChEBI" id="CHEBI:33019"/>
        <dbReference type="ChEBI" id="CHEBI:58095"/>
        <dbReference type="ChEBI" id="CHEBI:78442"/>
        <dbReference type="ChEBI" id="CHEBI:78531"/>
        <dbReference type="ChEBI" id="CHEBI:456215"/>
        <dbReference type="EC" id="6.1.1.20"/>
    </reaction>
</comment>
<dbReference type="InterPro" id="IPR005121">
    <property type="entry name" value="Fdx_antiC-bd"/>
</dbReference>
<dbReference type="InterPro" id="IPR036690">
    <property type="entry name" value="Fdx_antiC-bd_sf"/>
</dbReference>
<dbReference type="Gene3D" id="3.30.930.10">
    <property type="entry name" value="Bira Bifunctional Protein, Domain 2"/>
    <property type="match status" value="1"/>
</dbReference>
<keyword evidence="10 15" id="KW-0460">Magnesium</keyword>
<dbReference type="Pfam" id="PF01588">
    <property type="entry name" value="tRNA_bind"/>
    <property type="match status" value="1"/>
</dbReference>
<dbReference type="InterPro" id="IPR020825">
    <property type="entry name" value="Phe-tRNA_synthase-like_B3/B4"/>
</dbReference>
<dbReference type="RefSeq" id="WP_016919379.1">
    <property type="nucleotide sequence ID" value="NZ_CP044331.1"/>
</dbReference>
<sequence length="814" mass="86436">MKLTLSWLKEHLDTTASLAEIVDTLTRIGLEVEYVHDPAAQLKDFKIAQIVEATQHPNADRLRICKVDTGAGELVQVVCGAPNARTGLKSVFSAPGTYIPGKKITLGKGNIRGVDSLGMMCSFEELELATESDGIIELPEDAPVGEVYAQYAGLDDPVIEINLTPNRPDAAGVYGVARDLAAAGLGVLKQKDILPIEGEFPCPVGVTLDFSEDEKYLAPFFGLRLVRGVKNGPSPDWLQKRLREIGLRPINALVDITNYLTFDRARPLHVFNAEKVKGDLVVRRARKGETLLALDGKTYELDQAMVVIADDNGPESLAGVMGGEVSGCDEGTADVLIETALWDPGNIAHTGRKLGIVTDARYRFERGVDPAFALPGGELATQLVMELCGGEASEWTLAGAVPRETKIVDFPWSETQRLAGVDVSQAGATAILERLGFTVEKNGEDRATIAAPSWRPDIEGKADIVEEIVRILGVDHVPSTPLPRAEGVAPAVLTAMQKRARNARRALAAQGLVEAVTWSFISKEEADAFGGGSAELKLANPIAAELSDMRPSLLPGLVAAAGRNAARGLGDQDLFEIGQIFLDPSEKGQRLSAAGIRRGLAGAGRHWSAQAQRAGAFDAKADVMALLGALGVATGGLQVVPGGPAWFHPGRSATLQFGPLAKSGIPDFKNKAVIGHFGELHPRALKALDVEGPIAAFEIVLDNLPAPKAKPTKIKPKLELSDLQPLSRDFAFIVDRASNAGDLVKAVAGADKALIANVDVFDVYEGVGVPEGRKSIGVAVTLQPREKTLTDAEIEAVAQKIVAEAEKKCGAALR</sequence>
<dbReference type="GO" id="GO:0005524">
    <property type="term" value="F:ATP binding"/>
    <property type="evidence" value="ECO:0007669"/>
    <property type="project" value="UniProtKB-UniRule"/>
</dbReference>
<keyword evidence="12 15" id="KW-0648">Protein biosynthesis</keyword>
<dbReference type="CDD" id="cd00769">
    <property type="entry name" value="PheRS_beta_core"/>
    <property type="match status" value="1"/>
</dbReference>
<evidence type="ECO:0000256" key="1">
    <source>
        <dbReference type="ARBA" id="ARBA00004496"/>
    </source>
</evidence>
<dbReference type="PANTHER" id="PTHR10947">
    <property type="entry name" value="PHENYLALANYL-TRNA SYNTHETASE BETA CHAIN AND LEUCINE-RICH REPEAT-CONTAINING PROTEIN 47"/>
    <property type="match status" value="1"/>
</dbReference>
<evidence type="ECO:0000259" key="17">
    <source>
        <dbReference type="PROSITE" id="PS50886"/>
    </source>
</evidence>
<keyword evidence="7 15" id="KW-0479">Metal-binding</keyword>
<evidence type="ECO:0000256" key="7">
    <source>
        <dbReference type="ARBA" id="ARBA00022723"/>
    </source>
</evidence>
<dbReference type="SUPFAM" id="SSF50249">
    <property type="entry name" value="Nucleic acid-binding proteins"/>
    <property type="match status" value="1"/>
</dbReference>
<keyword evidence="6 15" id="KW-0436">Ligase</keyword>
<dbReference type="GO" id="GO:0009328">
    <property type="term" value="C:phenylalanine-tRNA ligase complex"/>
    <property type="evidence" value="ECO:0007669"/>
    <property type="project" value="TreeGrafter"/>
</dbReference>
<dbReference type="SUPFAM" id="SSF56037">
    <property type="entry name" value="PheT/TilS domain"/>
    <property type="match status" value="1"/>
</dbReference>
<dbReference type="GO" id="GO:0000049">
    <property type="term" value="F:tRNA binding"/>
    <property type="evidence" value="ECO:0007669"/>
    <property type="project" value="UniProtKB-UniRule"/>
</dbReference>
<evidence type="ECO:0000256" key="4">
    <source>
        <dbReference type="ARBA" id="ARBA00022490"/>
    </source>
</evidence>
<accession>A0A6B8M8R9</accession>
<dbReference type="InterPro" id="IPR033714">
    <property type="entry name" value="tRNA_bind_bactPheRS"/>
</dbReference>
<dbReference type="InterPro" id="IPR012340">
    <property type="entry name" value="NA-bd_OB-fold"/>
</dbReference>
<dbReference type="PROSITE" id="PS51447">
    <property type="entry name" value="FDX_ACB"/>
    <property type="match status" value="1"/>
</dbReference>
<feature type="binding site" evidence="15">
    <location>
        <position position="457"/>
    </location>
    <ligand>
        <name>Mg(2+)</name>
        <dbReference type="ChEBI" id="CHEBI:18420"/>
        <note>shared with alpha subunit</note>
    </ligand>
</feature>
<evidence type="ECO:0000256" key="12">
    <source>
        <dbReference type="ARBA" id="ARBA00022917"/>
    </source>
</evidence>
<dbReference type="InterPro" id="IPR005146">
    <property type="entry name" value="B3/B4_tRNA-bd"/>
</dbReference>
<keyword evidence="11 16" id="KW-0694">RNA-binding</keyword>
<dbReference type="GO" id="GO:0000287">
    <property type="term" value="F:magnesium ion binding"/>
    <property type="evidence" value="ECO:0007669"/>
    <property type="project" value="UniProtKB-UniRule"/>
</dbReference>
<evidence type="ECO:0000259" key="19">
    <source>
        <dbReference type="PROSITE" id="PS51483"/>
    </source>
</evidence>
<keyword evidence="13 15" id="KW-0030">Aminoacyl-tRNA synthetase</keyword>
<dbReference type="Pfam" id="PF17759">
    <property type="entry name" value="tRNA_synthFbeta"/>
    <property type="match status" value="1"/>
</dbReference>
<dbReference type="SUPFAM" id="SSF55681">
    <property type="entry name" value="Class II aaRS and biotin synthetases"/>
    <property type="match status" value="1"/>
</dbReference>
<dbReference type="PROSITE" id="PS51483">
    <property type="entry name" value="B5"/>
    <property type="match status" value="1"/>
</dbReference>